<evidence type="ECO:0000313" key="7">
    <source>
        <dbReference type="EMBL" id="CAD2201626.1"/>
    </source>
</evidence>
<dbReference type="SMART" id="SM00131">
    <property type="entry name" value="KU"/>
    <property type="match status" value="1"/>
</dbReference>
<evidence type="ECO:0000313" key="8">
    <source>
        <dbReference type="Proteomes" id="UP000580250"/>
    </source>
</evidence>
<evidence type="ECO:0000256" key="1">
    <source>
        <dbReference type="ARBA" id="ARBA00022690"/>
    </source>
</evidence>
<dbReference type="PROSITE" id="PS00280">
    <property type="entry name" value="BPTI_KUNITZ_1"/>
    <property type="match status" value="1"/>
</dbReference>
<dbReference type="InterPro" id="IPR020901">
    <property type="entry name" value="Prtase_inh_Kunz-CS"/>
</dbReference>
<dbReference type="InterPro" id="IPR036880">
    <property type="entry name" value="Kunitz_BPTI_sf"/>
</dbReference>
<evidence type="ECO:0000256" key="5">
    <source>
        <dbReference type="SAM" id="Phobius"/>
    </source>
</evidence>
<proteinExistence type="predicted"/>
<evidence type="ECO:0000259" key="6">
    <source>
        <dbReference type="PROSITE" id="PS50279"/>
    </source>
</evidence>
<reference evidence="7 8" key="1">
    <citation type="submission" date="2020-08" db="EMBL/GenBank/DDBJ databases">
        <authorList>
            <person name="Koutsovoulos G."/>
            <person name="Danchin GJ E."/>
        </authorList>
    </citation>
    <scope>NUCLEOTIDE SEQUENCE [LARGE SCALE GENOMIC DNA]</scope>
</reference>
<dbReference type="SUPFAM" id="SSF57362">
    <property type="entry name" value="BPTI-like"/>
    <property type="match status" value="1"/>
</dbReference>
<evidence type="ECO:0000256" key="3">
    <source>
        <dbReference type="ARBA" id="ARBA00023157"/>
    </source>
</evidence>
<dbReference type="InterPro" id="IPR036857">
    <property type="entry name" value="Thyroglobulin_1_sf"/>
</dbReference>
<feature type="transmembrane region" description="Helical" evidence="5">
    <location>
        <begin position="526"/>
        <end position="552"/>
    </location>
</feature>
<dbReference type="PANTHER" id="PTHR10083">
    <property type="entry name" value="KUNITZ-TYPE PROTEASE INHIBITOR-RELATED"/>
    <property type="match status" value="1"/>
</dbReference>
<keyword evidence="5" id="KW-0812">Transmembrane</keyword>
<dbReference type="OrthoDB" id="4473401at2759"/>
<organism evidence="7 8">
    <name type="scientific">Meloidogyne enterolobii</name>
    <name type="common">Root-knot nematode worm</name>
    <name type="synonym">Meloidogyne mayaguensis</name>
    <dbReference type="NCBI Taxonomy" id="390850"/>
    <lineage>
        <taxon>Eukaryota</taxon>
        <taxon>Metazoa</taxon>
        <taxon>Ecdysozoa</taxon>
        <taxon>Nematoda</taxon>
        <taxon>Chromadorea</taxon>
        <taxon>Rhabditida</taxon>
        <taxon>Tylenchina</taxon>
        <taxon>Tylenchomorpha</taxon>
        <taxon>Tylenchoidea</taxon>
        <taxon>Meloidogynidae</taxon>
        <taxon>Meloidogyninae</taxon>
        <taxon>Meloidogyne</taxon>
    </lineage>
</organism>
<accession>A0A6V7XQN1</accession>
<dbReference type="InterPro" id="IPR002223">
    <property type="entry name" value="Kunitz_BPTI"/>
</dbReference>
<name>A0A6V7XQN1_MELEN</name>
<feature type="compositionally biased region" description="Low complexity" evidence="4">
    <location>
        <begin position="609"/>
        <end position="625"/>
    </location>
</feature>
<keyword evidence="1" id="KW-0646">Protease inhibitor</keyword>
<dbReference type="SUPFAM" id="SSF57610">
    <property type="entry name" value="Thyroglobulin type-1 domain"/>
    <property type="match status" value="1"/>
</dbReference>
<evidence type="ECO:0000256" key="4">
    <source>
        <dbReference type="SAM" id="MobiDB-lite"/>
    </source>
</evidence>
<dbReference type="GO" id="GO:0004867">
    <property type="term" value="F:serine-type endopeptidase inhibitor activity"/>
    <property type="evidence" value="ECO:0007669"/>
    <property type="project" value="UniProtKB-KW"/>
</dbReference>
<dbReference type="GO" id="GO:0005615">
    <property type="term" value="C:extracellular space"/>
    <property type="evidence" value="ECO:0007669"/>
    <property type="project" value="TreeGrafter"/>
</dbReference>
<gene>
    <name evidence="7" type="ORF">MENT_LOCUS55193</name>
</gene>
<protein>
    <recommendedName>
        <fullName evidence="6">BPTI/Kunitz inhibitor domain-containing protein</fullName>
    </recommendedName>
</protein>
<feature type="region of interest" description="Disordered" evidence="4">
    <location>
        <begin position="609"/>
        <end position="634"/>
    </location>
</feature>
<keyword evidence="2" id="KW-0722">Serine protease inhibitor</keyword>
<sequence>MYFKNNKIYFSSQYWCVDKYTGTEIPGTRTSISPLAPTIPDCLIRHKCLFNCLNKKEESSCKYGFKLDHRGCFDNENCECRNPCETFKCSLPESEVCILKQTKCLAPPCASIPKCILNICTNSKLLNSFDENKNIKICTKNSTECNEDEEEECLFLPEILEEENKEEIIGLCCKRRRGGVEEQKKLLDSTETKLIALQSETQIQTTTEEILTPTTILEESIDENDYKCENTKHPALNKLLKLPIYCNPNEENNFCPANFKCIRKPFLEGERDKLGICCELIKENEVEKEGEELINNNKREFKEEENKEENNICFLPINEGIIIIIIKLKKEENICDKSIELRYFYNLIENKCEEFIYAGCGGNKNNFHTKEECENQCIGVNNLKIKNELNNNLNEHFTIGLTLIPVENKEEIEEMERSLRSYLAFKFNLKENNIQKLRIERSSGNVFFDIVDNNGREKIKNIAENLASGQFQFTHNGQLYIAQTNNWVVKQIKLEEEKEEEKEKDEEIIFKKELKNNLVTRKGGGIFWAITIFLILFLFIVLIVVCCGCVFLRNRNSQFSRPDSSNADTICFSSSPRILGITPHTINWSPIPRNKNNRQQQQIINQIQPKSVSPLSSDLSSSGPLQTNTTRDTKTEIFEENYENERNNWKNNKLINKHSKYQNYHFEKKKGRREELNGGNGSTLFY</sequence>
<evidence type="ECO:0000256" key="2">
    <source>
        <dbReference type="ARBA" id="ARBA00022900"/>
    </source>
</evidence>
<dbReference type="InterPro" id="IPR050098">
    <property type="entry name" value="TFPI/VKTCI-like"/>
</dbReference>
<dbReference type="Pfam" id="PF00014">
    <property type="entry name" value="Kunitz_BPTI"/>
    <property type="match status" value="1"/>
</dbReference>
<dbReference type="AlphaFoldDB" id="A0A6V7XQN1"/>
<comment type="caution">
    <text evidence="7">The sequence shown here is derived from an EMBL/GenBank/DDBJ whole genome shotgun (WGS) entry which is preliminary data.</text>
</comment>
<keyword evidence="5" id="KW-1133">Transmembrane helix</keyword>
<dbReference type="CDD" id="cd00109">
    <property type="entry name" value="Kunitz-type"/>
    <property type="match status" value="1"/>
</dbReference>
<keyword evidence="3" id="KW-1015">Disulfide bond</keyword>
<dbReference type="EMBL" id="CAJEWN010002043">
    <property type="protein sequence ID" value="CAD2201626.1"/>
    <property type="molecule type" value="Genomic_DNA"/>
</dbReference>
<dbReference type="Proteomes" id="UP000580250">
    <property type="component" value="Unassembled WGS sequence"/>
</dbReference>
<keyword evidence="5" id="KW-0472">Membrane</keyword>
<dbReference type="PROSITE" id="PS50279">
    <property type="entry name" value="BPTI_KUNITZ_2"/>
    <property type="match status" value="1"/>
</dbReference>
<dbReference type="PANTHER" id="PTHR10083:SF374">
    <property type="entry name" value="BPTI_KUNITZ INHIBITOR DOMAIN-CONTAINING PROTEIN"/>
    <property type="match status" value="1"/>
</dbReference>
<dbReference type="Gene3D" id="4.10.410.10">
    <property type="entry name" value="Pancreatic trypsin inhibitor Kunitz domain"/>
    <property type="match status" value="1"/>
</dbReference>
<feature type="domain" description="BPTI/Kunitz inhibitor" evidence="6">
    <location>
        <begin position="313"/>
        <end position="377"/>
    </location>
</feature>
<dbReference type="PRINTS" id="PR00759">
    <property type="entry name" value="BASICPTASE"/>
</dbReference>